<dbReference type="EMBL" id="SRSF01000003">
    <property type="protein sequence ID" value="THH39813.1"/>
    <property type="molecule type" value="Genomic_DNA"/>
</dbReference>
<reference evidence="5 6" key="1">
    <citation type="submission" date="2019-04" db="EMBL/GenBank/DDBJ databases">
        <title>Lewinella litorea sp. nov., isolated from a marine sand.</title>
        <authorList>
            <person name="Yoon J.-H."/>
        </authorList>
    </citation>
    <scope>NUCLEOTIDE SEQUENCE [LARGE SCALE GENOMIC DNA]</scope>
    <source>
        <strain evidence="5 6">HSMS-39</strain>
    </source>
</reference>
<proteinExistence type="predicted"/>
<dbReference type="InterPro" id="IPR000835">
    <property type="entry name" value="HTH_MarR-typ"/>
</dbReference>
<dbReference type="GO" id="GO:0003677">
    <property type="term" value="F:DNA binding"/>
    <property type="evidence" value="ECO:0007669"/>
    <property type="project" value="UniProtKB-KW"/>
</dbReference>
<accession>A0A4V3XL79</accession>
<dbReference type="AlphaFoldDB" id="A0A4V3XL79"/>
<dbReference type="Pfam" id="PF01047">
    <property type="entry name" value="MarR"/>
    <property type="match status" value="1"/>
</dbReference>
<feature type="domain" description="HTH marR-type" evidence="4">
    <location>
        <begin position="6"/>
        <end position="140"/>
    </location>
</feature>
<gene>
    <name evidence="5" type="ORF">E4021_09375</name>
</gene>
<dbReference type="GO" id="GO:0006950">
    <property type="term" value="P:response to stress"/>
    <property type="evidence" value="ECO:0007669"/>
    <property type="project" value="TreeGrafter"/>
</dbReference>
<keyword evidence="3" id="KW-0804">Transcription</keyword>
<dbReference type="InterPro" id="IPR036390">
    <property type="entry name" value="WH_DNA-bd_sf"/>
</dbReference>
<keyword evidence="1" id="KW-0805">Transcription regulation</keyword>
<evidence type="ECO:0000256" key="3">
    <source>
        <dbReference type="ARBA" id="ARBA00023163"/>
    </source>
</evidence>
<dbReference type="RefSeq" id="WP_136458718.1">
    <property type="nucleotide sequence ID" value="NZ_SRSF01000003.1"/>
</dbReference>
<dbReference type="PANTHER" id="PTHR33164:SF64">
    <property type="entry name" value="TRANSCRIPTIONAL REGULATOR SLYA"/>
    <property type="match status" value="1"/>
</dbReference>
<dbReference type="InterPro" id="IPR039422">
    <property type="entry name" value="MarR/SlyA-like"/>
</dbReference>
<dbReference type="GO" id="GO:0003700">
    <property type="term" value="F:DNA-binding transcription factor activity"/>
    <property type="evidence" value="ECO:0007669"/>
    <property type="project" value="InterPro"/>
</dbReference>
<dbReference type="Gene3D" id="1.10.10.10">
    <property type="entry name" value="Winged helix-like DNA-binding domain superfamily/Winged helix DNA-binding domain"/>
    <property type="match status" value="1"/>
</dbReference>
<dbReference type="SMART" id="SM00347">
    <property type="entry name" value="HTH_MARR"/>
    <property type="match status" value="1"/>
</dbReference>
<keyword evidence="6" id="KW-1185">Reference proteome</keyword>
<dbReference type="PRINTS" id="PR00598">
    <property type="entry name" value="HTHMARR"/>
</dbReference>
<dbReference type="Proteomes" id="UP000308528">
    <property type="component" value="Unassembled WGS sequence"/>
</dbReference>
<name>A0A4V3XL79_9BACT</name>
<evidence type="ECO:0000259" key="4">
    <source>
        <dbReference type="PROSITE" id="PS50995"/>
    </source>
</evidence>
<organism evidence="5 6">
    <name type="scientific">Neolewinella litorea</name>
    <dbReference type="NCBI Taxonomy" id="2562452"/>
    <lineage>
        <taxon>Bacteria</taxon>
        <taxon>Pseudomonadati</taxon>
        <taxon>Bacteroidota</taxon>
        <taxon>Saprospiria</taxon>
        <taxon>Saprospirales</taxon>
        <taxon>Lewinellaceae</taxon>
        <taxon>Neolewinella</taxon>
    </lineage>
</organism>
<dbReference type="PANTHER" id="PTHR33164">
    <property type="entry name" value="TRANSCRIPTIONAL REGULATOR, MARR FAMILY"/>
    <property type="match status" value="1"/>
</dbReference>
<protein>
    <submittedName>
        <fullName evidence="5">MarR family transcriptional regulator</fullName>
    </submittedName>
</protein>
<dbReference type="OrthoDB" id="5327581at2"/>
<dbReference type="SUPFAM" id="SSF46785">
    <property type="entry name" value="Winged helix' DNA-binding domain"/>
    <property type="match status" value="1"/>
</dbReference>
<comment type="caution">
    <text evidence="5">The sequence shown here is derived from an EMBL/GenBank/DDBJ whole genome shotgun (WGS) entry which is preliminary data.</text>
</comment>
<evidence type="ECO:0000313" key="6">
    <source>
        <dbReference type="Proteomes" id="UP000308528"/>
    </source>
</evidence>
<evidence type="ECO:0000256" key="1">
    <source>
        <dbReference type="ARBA" id="ARBA00023015"/>
    </source>
</evidence>
<sequence>MKPLAYPNVGTMLDRTTRLLKQHYLRAFREEGIDLSTEQWVLLDRLFTQGDASQTELANGTYKDAPTVSRIIDKLARKKLVERRRYPNDRRRYLVSITPTGRKIHERITPYVQDLRQQTWQGLSEDDFLRLQDILRHIRDNFEEEE</sequence>
<keyword evidence="2" id="KW-0238">DNA-binding</keyword>
<dbReference type="PROSITE" id="PS50995">
    <property type="entry name" value="HTH_MARR_2"/>
    <property type="match status" value="1"/>
</dbReference>
<evidence type="ECO:0000256" key="2">
    <source>
        <dbReference type="ARBA" id="ARBA00023125"/>
    </source>
</evidence>
<dbReference type="InterPro" id="IPR036388">
    <property type="entry name" value="WH-like_DNA-bd_sf"/>
</dbReference>
<evidence type="ECO:0000313" key="5">
    <source>
        <dbReference type="EMBL" id="THH39813.1"/>
    </source>
</evidence>